<dbReference type="AlphaFoldDB" id="A0AA42C8C1"/>
<keyword evidence="1" id="KW-0645">Protease</keyword>
<organism evidence="1 2">
    <name type="scientific">Gaoshiqia sediminis</name>
    <dbReference type="NCBI Taxonomy" id="2986998"/>
    <lineage>
        <taxon>Bacteria</taxon>
        <taxon>Pseudomonadati</taxon>
        <taxon>Bacteroidota</taxon>
        <taxon>Bacteroidia</taxon>
        <taxon>Marinilabiliales</taxon>
        <taxon>Prolixibacteraceae</taxon>
        <taxon>Gaoshiqia</taxon>
    </lineage>
</organism>
<reference evidence="1" key="1">
    <citation type="submission" date="2022-10" db="EMBL/GenBank/DDBJ databases">
        <title>Gaoshiqiia sediminis gen. nov., sp. nov., isolated from coastal sediment.</title>
        <authorList>
            <person name="Yu W.X."/>
            <person name="Mu D.S."/>
            <person name="Du J.Z."/>
            <person name="Liang Y.Q."/>
        </authorList>
    </citation>
    <scope>NUCLEOTIDE SEQUENCE</scope>
    <source>
        <strain evidence="1">A06</strain>
    </source>
</reference>
<dbReference type="SUPFAM" id="SSF49464">
    <property type="entry name" value="Carboxypeptidase regulatory domain-like"/>
    <property type="match status" value="1"/>
</dbReference>
<name>A0AA42C8C1_9BACT</name>
<evidence type="ECO:0000313" key="2">
    <source>
        <dbReference type="Proteomes" id="UP001163821"/>
    </source>
</evidence>
<dbReference type="Gene3D" id="2.60.40.1120">
    <property type="entry name" value="Carboxypeptidase-like, regulatory domain"/>
    <property type="match status" value="1"/>
</dbReference>
<keyword evidence="1" id="KW-0378">Hydrolase</keyword>
<proteinExistence type="predicted"/>
<evidence type="ECO:0000313" key="1">
    <source>
        <dbReference type="EMBL" id="MCW0482551.1"/>
    </source>
</evidence>
<accession>A0AA42C8C1</accession>
<keyword evidence="2" id="KW-1185">Reference proteome</keyword>
<keyword evidence="1" id="KW-0121">Carboxypeptidase</keyword>
<protein>
    <submittedName>
        <fullName evidence="1">Carboxypeptidase-like regulatory domain-containing protein</fullName>
    </submittedName>
</protein>
<sequence length="128" mass="14061">MKTALILFSLLIFSAFIVTAGKIPTKNVWGKVIDKETSEPLSGVNVCLPDKDSTIGTITNLNGEFRLWNIPLTSNKLQVTSHGYKAVVVDIEKAHGTDSDFILIKLQSNEKDAKQMGLNSKKMSVEKP</sequence>
<dbReference type="Proteomes" id="UP001163821">
    <property type="component" value="Unassembled WGS sequence"/>
</dbReference>
<dbReference type="RefSeq" id="WP_282591156.1">
    <property type="nucleotide sequence ID" value="NZ_JAPAAF010000007.1"/>
</dbReference>
<dbReference type="GO" id="GO:0004180">
    <property type="term" value="F:carboxypeptidase activity"/>
    <property type="evidence" value="ECO:0007669"/>
    <property type="project" value="UniProtKB-KW"/>
</dbReference>
<gene>
    <name evidence="1" type="ORF">N2K84_07425</name>
</gene>
<dbReference type="Pfam" id="PF13715">
    <property type="entry name" value="CarbopepD_reg_2"/>
    <property type="match status" value="1"/>
</dbReference>
<comment type="caution">
    <text evidence="1">The sequence shown here is derived from an EMBL/GenBank/DDBJ whole genome shotgun (WGS) entry which is preliminary data.</text>
</comment>
<dbReference type="InterPro" id="IPR008969">
    <property type="entry name" value="CarboxyPept-like_regulatory"/>
</dbReference>
<dbReference type="EMBL" id="JAPAAF010000007">
    <property type="protein sequence ID" value="MCW0482551.1"/>
    <property type="molecule type" value="Genomic_DNA"/>
</dbReference>